<evidence type="ECO:0000256" key="5">
    <source>
        <dbReference type="ARBA" id="ARBA00022679"/>
    </source>
</evidence>
<dbReference type="PROSITE" id="PS50109">
    <property type="entry name" value="HIS_KIN"/>
    <property type="match status" value="1"/>
</dbReference>
<dbReference type="PANTHER" id="PTHR43047">
    <property type="entry name" value="TWO-COMPONENT HISTIDINE PROTEIN KINASE"/>
    <property type="match status" value="1"/>
</dbReference>
<dbReference type="InterPro" id="IPR004358">
    <property type="entry name" value="Sig_transdc_His_kin-like_C"/>
</dbReference>
<feature type="region of interest" description="Disordered" evidence="15">
    <location>
        <begin position="839"/>
        <end position="870"/>
    </location>
</feature>
<dbReference type="InterPro" id="IPR003661">
    <property type="entry name" value="HisK_dim/P_dom"/>
</dbReference>
<dbReference type="GO" id="GO:0005524">
    <property type="term" value="F:ATP binding"/>
    <property type="evidence" value="ECO:0007669"/>
    <property type="project" value="UniProtKB-KW"/>
</dbReference>
<dbReference type="OMA" id="SNDDHTY"/>
<dbReference type="CDD" id="cd00082">
    <property type="entry name" value="HisKA"/>
    <property type="match status" value="1"/>
</dbReference>
<feature type="region of interest" description="Disordered" evidence="15">
    <location>
        <begin position="470"/>
        <end position="511"/>
    </location>
</feature>
<keyword evidence="7" id="KW-0547">Nucleotide-binding</keyword>
<dbReference type="InterPro" id="IPR036097">
    <property type="entry name" value="HisK_dim/P_sf"/>
</dbReference>
<dbReference type="Gene3D" id="6.10.340.10">
    <property type="match status" value="1"/>
</dbReference>
<gene>
    <name evidence="20" type="ORF">B0I71DRAFT_130327</name>
</gene>
<dbReference type="FunFam" id="1.10.287.130:FF:000004">
    <property type="entry name" value="Ethylene receptor 1"/>
    <property type="match status" value="1"/>
</dbReference>
<comment type="subcellular location">
    <subcellularLocation>
        <location evidence="2">Membrane</location>
    </subcellularLocation>
</comment>
<dbReference type="Gene3D" id="3.30.565.10">
    <property type="entry name" value="Histidine kinase-like ATPase, C-terminal domain"/>
    <property type="match status" value="1"/>
</dbReference>
<dbReference type="PROSITE" id="PS50110">
    <property type="entry name" value="RESPONSE_REGULATORY"/>
    <property type="match status" value="1"/>
</dbReference>
<dbReference type="PRINTS" id="PR00344">
    <property type="entry name" value="BCTRLSENSOR"/>
</dbReference>
<feature type="modified residue" description="4-aspartylphosphate" evidence="14">
    <location>
        <position position="1147"/>
    </location>
</feature>
<accession>A0A371C8S7</accession>
<evidence type="ECO:0000256" key="13">
    <source>
        <dbReference type="ARBA" id="ARBA00023180"/>
    </source>
</evidence>
<feature type="domain" description="HAMP" evidence="19">
    <location>
        <begin position="552"/>
        <end position="578"/>
    </location>
</feature>
<feature type="region of interest" description="Disordered" evidence="15">
    <location>
        <begin position="268"/>
        <end position="322"/>
    </location>
</feature>
<dbReference type="CDD" id="cd17546">
    <property type="entry name" value="REC_hyHK_CKI1_RcsC-like"/>
    <property type="match status" value="1"/>
</dbReference>
<keyword evidence="9" id="KW-0067">ATP-binding</keyword>
<dbReference type="SUPFAM" id="SSF55874">
    <property type="entry name" value="ATPase domain of HSP90 chaperone/DNA topoisomerase II/histidine kinase"/>
    <property type="match status" value="2"/>
</dbReference>
<evidence type="ECO:0000256" key="16">
    <source>
        <dbReference type="SAM" id="Phobius"/>
    </source>
</evidence>
<dbReference type="Pfam" id="PF02518">
    <property type="entry name" value="HATPase_c"/>
    <property type="match status" value="1"/>
</dbReference>
<evidence type="ECO:0000313" key="21">
    <source>
        <dbReference type="Proteomes" id="UP000256601"/>
    </source>
</evidence>
<evidence type="ECO:0000256" key="14">
    <source>
        <dbReference type="PROSITE-ProRule" id="PRU00169"/>
    </source>
</evidence>
<evidence type="ECO:0000256" key="15">
    <source>
        <dbReference type="SAM" id="MobiDB-lite"/>
    </source>
</evidence>
<name>A0A371C8S7_YARLL</name>
<evidence type="ECO:0000256" key="1">
    <source>
        <dbReference type="ARBA" id="ARBA00000085"/>
    </source>
</evidence>
<dbReference type="InterPro" id="IPR011006">
    <property type="entry name" value="CheY-like_superfamily"/>
</dbReference>
<keyword evidence="12 16" id="KW-0472">Membrane</keyword>
<dbReference type="EC" id="2.7.13.3" evidence="3"/>
<dbReference type="VEuPathDB" id="FungiDB:YALI1_F12254g"/>
<dbReference type="GO" id="GO:0007234">
    <property type="term" value="P:osmosensory signaling via phosphorelay pathway"/>
    <property type="evidence" value="ECO:0007669"/>
    <property type="project" value="UniProtKB-ARBA"/>
</dbReference>
<dbReference type="GO" id="GO:0009927">
    <property type="term" value="F:histidine phosphotransfer kinase activity"/>
    <property type="evidence" value="ECO:0007669"/>
    <property type="project" value="TreeGrafter"/>
</dbReference>
<dbReference type="Gene3D" id="3.40.50.2300">
    <property type="match status" value="1"/>
</dbReference>
<dbReference type="SMART" id="SM00448">
    <property type="entry name" value="REC"/>
    <property type="match status" value="1"/>
</dbReference>
<proteinExistence type="predicted"/>
<dbReference type="GO" id="GO:0005886">
    <property type="term" value="C:plasma membrane"/>
    <property type="evidence" value="ECO:0007669"/>
    <property type="project" value="UniProtKB-ARBA"/>
</dbReference>
<dbReference type="SMART" id="SM00388">
    <property type="entry name" value="HisKA"/>
    <property type="match status" value="1"/>
</dbReference>
<dbReference type="InterPro" id="IPR003594">
    <property type="entry name" value="HATPase_dom"/>
</dbReference>
<dbReference type="AlphaFoldDB" id="A0A371C8S7"/>
<dbReference type="PANTHER" id="PTHR43047:SF72">
    <property type="entry name" value="OSMOSENSING HISTIDINE PROTEIN KINASE SLN1"/>
    <property type="match status" value="1"/>
</dbReference>
<sequence length="1229" mass="134090">MRQIKIGIRTQMIVLVIVVITLSLLILAIVTGVKYTNSVLELRQERIKIVSMLKAAQLVQSVMAIYYQVQALANRDELQVAMARAKAGNNTDANWAATRTLMQSSLDSSSTFFQLEIYDRSLSTVLDMGGQVQYDLPGARLVSGDSFYSGAAPNLSEFADIFPLRGATQVPQSLVEHGALIGGPRHFSRYPSNMNPVMSFTVPIYVNMSVLVDQRSLAGYLTVSCSANTVMDVSKSDSASPVEKEGTVVLVEAVTPQDINRTGMVLVTQPPKREDMDRAKKKRQLDKRQLTVVASEQEKASQDGGEEELEDGGARHPLTPSPLDSADGIIAGNTNKSNPQTNYFRYIVAPYLTTGQTDQKAYSDELYPPAQKAFSTTLPNNLMTKNMIGEKISAGYAPVDLLFASWAVIVEEPQKDVYASINRLKNIVIGAAIGLAFLTVIITFPIAAYVVRPIIRLQKATEHTAYKYRTIEKDDGASPNPPDNSPVTSSTDVGSGLFDLENPANQSVPRRKTWWKHTRSIGMKILRTLGMTRFTAEALDLDGHEGYIEIHPVVIEDELTELTQTFNTMTEELHKQYSIMEQRVAQRTLELEAARVQAESANEAKTLFIANITHELRTPLNGILGMTSVSLSEKDAKKIGKSLKVIFKSGELLLHLLTDLLTFSKSQVGRMVLDEREFVFHEILSQISAIFVKQARDHGVRLTVTVEPPEVSNYVFLGDSNRMLQVMINLISNSLKFTPVGGQVELRIKSYGEFDPGATANTGNERLVVKEELPPQDKMVLDLNSGEMFTESPISYFRMSNNDSTSKSEPHTPLATVDEVHTVFPTSANSVATPLVVYTPQSSTTPSEDRPGCSQSGSSGGLRAAPKGQSVRFEQPHTLVMEFEVEDNGPGIAEHLQERVFELFVQGEQALSRTHGGTGLGLSICKQLTAMMGGHMTLKSKVGEGSTFTVQIPLKQTGVIGKEDAYSSSSGGGGSGGGSGSGSSGQSPLGVIHSDKPRYSPSAFTYGGTAMRRAELVSFSSDDDDDDDDDEEGGEVGVSRTVSYEAAQEVPSVAVVGPSPAATTVPPLSTPQKLPPKSESSYFALPVEERARILVAEDNIVNQQVIRRMLKLEDIPHIVLANDGEQAVAKVREAMEQAKPFDLVFMDVQMPKMDGIAATRFIRNELGYTHPIVALTAFNDDENAKSCKEAGMSGFLSKPIRRSALHETLVKFCPTKAFVEPARTPNRDI</sequence>
<dbReference type="InterPro" id="IPR036890">
    <property type="entry name" value="HATPase_C_sf"/>
</dbReference>
<dbReference type="InterPro" id="IPR001789">
    <property type="entry name" value="Sig_transdc_resp-reg_receiver"/>
</dbReference>
<comment type="catalytic activity">
    <reaction evidence="1">
        <text>ATP + protein L-histidine = ADP + protein N-phospho-L-histidine.</text>
        <dbReference type="EC" id="2.7.13.3"/>
    </reaction>
</comment>
<dbReference type="PROSITE" id="PS50885">
    <property type="entry name" value="HAMP"/>
    <property type="match status" value="1"/>
</dbReference>
<evidence type="ECO:0000256" key="6">
    <source>
        <dbReference type="ARBA" id="ARBA00022692"/>
    </source>
</evidence>
<evidence type="ECO:0000256" key="11">
    <source>
        <dbReference type="ARBA" id="ARBA00023012"/>
    </source>
</evidence>
<protein>
    <recommendedName>
        <fullName evidence="3">histidine kinase</fullName>
        <ecNumber evidence="3">2.7.13.3</ecNumber>
    </recommendedName>
</protein>
<keyword evidence="8" id="KW-0418">Kinase</keyword>
<evidence type="ECO:0000259" key="18">
    <source>
        <dbReference type="PROSITE" id="PS50110"/>
    </source>
</evidence>
<evidence type="ECO:0000256" key="7">
    <source>
        <dbReference type="ARBA" id="ARBA00022741"/>
    </source>
</evidence>
<dbReference type="Pfam" id="PF00072">
    <property type="entry name" value="Response_reg"/>
    <property type="match status" value="1"/>
</dbReference>
<evidence type="ECO:0000256" key="4">
    <source>
        <dbReference type="ARBA" id="ARBA00022553"/>
    </source>
</evidence>
<keyword evidence="13" id="KW-0325">Glycoprotein</keyword>
<evidence type="ECO:0000256" key="3">
    <source>
        <dbReference type="ARBA" id="ARBA00012438"/>
    </source>
</evidence>
<evidence type="ECO:0000256" key="10">
    <source>
        <dbReference type="ARBA" id="ARBA00022989"/>
    </source>
</evidence>
<feature type="region of interest" description="Disordered" evidence="15">
    <location>
        <begin position="963"/>
        <end position="1004"/>
    </location>
</feature>
<evidence type="ECO:0000256" key="2">
    <source>
        <dbReference type="ARBA" id="ARBA00004370"/>
    </source>
</evidence>
<dbReference type="SUPFAM" id="SSF47384">
    <property type="entry name" value="Homodimeric domain of signal transducing histidine kinase"/>
    <property type="match status" value="1"/>
</dbReference>
<feature type="domain" description="Response regulatory" evidence="18">
    <location>
        <begin position="1092"/>
        <end position="1213"/>
    </location>
</feature>
<evidence type="ECO:0000259" key="19">
    <source>
        <dbReference type="PROSITE" id="PS50885"/>
    </source>
</evidence>
<dbReference type="VEuPathDB" id="FungiDB:YALI0_F08789g"/>
<dbReference type="FunFam" id="3.40.50.2300:FF:000289">
    <property type="entry name" value="Osmosensing histidine protein kinase SLN1"/>
    <property type="match status" value="1"/>
</dbReference>
<organism evidence="20 21">
    <name type="scientific">Yarrowia lipolytica</name>
    <name type="common">Candida lipolytica</name>
    <dbReference type="NCBI Taxonomy" id="4952"/>
    <lineage>
        <taxon>Eukaryota</taxon>
        <taxon>Fungi</taxon>
        <taxon>Dikarya</taxon>
        <taxon>Ascomycota</taxon>
        <taxon>Saccharomycotina</taxon>
        <taxon>Dipodascomycetes</taxon>
        <taxon>Dipodascales</taxon>
        <taxon>Dipodascales incertae sedis</taxon>
        <taxon>Yarrowia</taxon>
    </lineage>
</organism>
<keyword evidence="5" id="KW-0808">Transferase</keyword>
<feature type="transmembrane region" description="Helical" evidence="16">
    <location>
        <begin position="12"/>
        <end position="33"/>
    </location>
</feature>
<dbReference type="Pfam" id="PF00512">
    <property type="entry name" value="HisKA"/>
    <property type="match status" value="1"/>
</dbReference>
<dbReference type="SMART" id="SM00387">
    <property type="entry name" value="HATPase_c"/>
    <property type="match status" value="1"/>
</dbReference>
<feature type="domain" description="Histidine kinase" evidence="17">
    <location>
        <begin position="611"/>
        <end position="956"/>
    </location>
</feature>
<evidence type="ECO:0000256" key="8">
    <source>
        <dbReference type="ARBA" id="ARBA00022777"/>
    </source>
</evidence>
<dbReference type="SUPFAM" id="SSF52172">
    <property type="entry name" value="CheY-like"/>
    <property type="match status" value="1"/>
</dbReference>
<keyword evidence="11" id="KW-0902">Two-component regulatory system</keyword>
<dbReference type="EMBL" id="KZ857332">
    <property type="protein sequence ID" value="RDW26711.1"/>
    <property type="molecule type" value="Genomic_DNA"/>
</dbReference>
<keyword evidence="4 14" id="KW-0597">Phosphoprotein</keyword>
<dbReference type="Proteomes" id="UP000256601">
    <property type="component" value="Unassembled WGS sequence"/>
</dbReference>
<dbReference type="Gene3D" id="1.10.287.130">
    <property type="match status" value="1"/>
</dbReference>
<dbReference type="InterPro" id="IPR003660">
    <property type="entry name" value="HAMP_dom"/>
</dbReference>
<evidence type="ECO:0000313" key="20">
    <source>
        <dbReference type="EMBL" id="RDW26711.1"/>
    </source>
</evidence>
<evidence type="ECO:0000256" key="12">
    <source>
        <dbReference type="ARBA" id="ARBA00023136"/>
    </source>
</evidence>
<feature type="compositionally biased region" description="Gly residues" evidence="15">
    <location>
        <begin position="970"/>
        <end position="983"/>
    </location>
</feature>
<reference evidence="20 21" key="1">
    <citation type="submission" date="2018-07" db="EMBL/GenBank/DDBJ databases">
        <title>Draft Genome Assemblies for Five Robust Yarrowia lipolytica Strains Exhibiting High Lipid Production and Pentose Sugar Utilization and Sugar Alcohol Secretion from Undetoxified Lignocellulosic Biomass Hydrolysates.</title>
        <authorList>
            <consortium name="DOE Joint Genome Institute"/>
            <person name="Walker C."/>
            <person name="Ryu S."/>
            <person name="Na H."/>
            <person name="Zane M."/>
            <person name="LaButti K."/>
            <person name="Lipzen A."/>
            <person name="Haridas S."/>
            <person name="Barry K."/>
            <person name="Grigoriev I.V."/>
            <person name="Quarterman J."/>
            <person name="Slininger P."/>
            <person name="Dien B."/>
            <person name="Trinh C.T."/>
        </authorList>
    </citation>
    <scope>NUCLEOTIDE SEQUENCE [LARGE SCALE GENOMIC DNA]</scope>
    <source>
        <strain evidence="20 21">YB392</strain>
    </source>
</reference>
<feature type="transmembrane region" description="Helical" evidence="16">
    <location>
        <begin position="427"/>
        <end position="451"/>
    </location>
</feature>
<keyword evidence="10 16" id="KW-1133">Transmembrane helix</keyword>
<dbReference type="VEuPathDB" id="FungiDB:YALI1_C29447g"/>
<evidence type="ECO:0000256" key="9">
    <source>
        <dbReference type="ARBA" id="ARBA00022840"/>
    </source>
</evidence>
<keyword evidence="6 16" id="KW-0812">Transmembrane</keyword>
<dbReference type="GO" id="GO:0000155">
    <property type="term" value="F:phosphorelay sensor kinase activity"/>
    <property type="evidence" value="ECO:0007669"/>
    <property type="project" value="InterPro"/>
</dbReference>
<evidence type="ECO:0000259" key="17">
    <source>
        <dbReference type="PROSITE" id="PS50109"/>
    </source>
</evidence>
<dbReference type="InterPro" id="IPR005467">
    <property type="entry name" value="His_kinase_dom"/>
</dbReference>